<dbReference type="Proteomes" id="UP001498476">
    <property type="component" value="Unassembled WGS sequence"/>
</dbReference>
<accession>A0ABR1HCM4</accession>
<sequence length="288" mass="31096">MEGSRSTAVRSRGFNGEQKIDLIEDRLKAIEVLLTRSLQEDRPGPSSSVATCKSSGDSSATVFDQDDAATASEGPSSLQAHVAVAQRLAEAAVDVDSDGTLTALLRQASDVPQAQRGLQVPATSTSSAYREMPLPPASAIVDILKKVKETPPNSFFALRCVIPIEHFVELCRNVFFAIDDYSDVDFIIAVSGLYYLFTERFHTSGTDSSWGQYRNYGVLCGRALEAALTAIGAFLPAKTDSVQALVLGSSHAIEMSKPWLAWRMVGLAAHLCLTMGWHDDTAFSDDTE</sequence>
<evidence type="ECO:0008006" key="4">
    <source>
        <dbReference type="Google" id="ProtNLM"/>
    </source>
</evidence>
<evidence type="ECO:0000256" key="1">
    <source>
        <dbReference type="SAM" id="MobiDB-lite"/>
    </source>
</evidence>
<keyword evidence="3" id="KW-1185">Reference proteome</keyword>
<comment type="caution">
    <text evidence="2">The sequence shown here is derived from an EMBL/GenBank/DDBJ whole genome shotgun (WGS) entry which is preliminary data.</text>
</comment>
<organism evidence="2 3">
    <name type="scientific">Neonectria punicea</name>
    <dbReference type="NCBI Taxonomy" id="979145"/>
    <lineage>
        <taxon>Eukaryota</taxon>
        <taxon>Fungi</taxon>
        <taxon>Dikarya</taxon>
        <taxon>Ascomycota</taxon>
        <taxon>Pezizomycotina</taxon>
        <taxon>Sordariomycetes</taxon>
        <taxon>Hypocreomycetidae</taxon>
        <taxon>Hypocreales</taxon>
        <taxon>Nectriaceae</taxon>
        <taxon>Neonectria</taxon>
    </lineage>
</organism>
<feature type="compositionally biased region" description="Polar residues" evidence="1">
    <location>
        <begin position="45"/>
        <end position="61"/>
    </location>
</feature>
<protein>
    <recommendedName>
        <fullName evidence="4">Transcription factor domain-containing protein</fullName>
    </recommendedName>
</protein>
<feature type="region of interest" description="Disordered" evidence="1">
    <location>
        <begin position="38"/>
        <end position="61"/>
    </location>
</feature>
<evidence type="ECO:0000313" key="2">
    <source>
        <dbReference type="EMBL" id="KAK7418911.1"/>
    </source>
</evidence>
<dbReference type="CDD" id="cd12148">
    <property type="entry name" value="fungal_TF_MHR"/>
    <property type="match status" value="1"/>
</dbReference>
<gene>
    <name evidence="2" type="ORF">QQX98_003614</name>
</gene>
<evidence type="ECO:0000313" key="3">
    <source>
        <dbReference type="Proteomes" id="UP001498476"/>
    </source>
</evidence>
<reference evidence="2 3" key="1">
    <citation type="journal article" date="2025" name="Microbiol. Resour. Announc.">
        <title>Draft genome sequences for Neonectria magnoliae and Neonectria punicea, canker pathogens of Liriodendron tulipifera and Acer saccharum in West Virginia.</title>
        <authorList>
            <person name="Petronek H.M."/>
            <person name="Kasson M.T."/>
            <person name="Metheny A.M."/>
            <person name="Stauder C.M."/>
            <person name="Lovett B."/>
            <person name="Lynch S.C."/>
            <person name="Garnas J.R."/>
            <person name="Kasson L.R."/>
            <person name="Stajich J.E."/>
        </authorList>
    </citation>
    <scope>NUCLEOTIDE SEQUENCE [LARGE SCALE GENOMIC DNA]</scope>
    <source>
        <strain evidence="2 3">NRRL 64653</strain>
    </source>
</reference>
<dbReference type="EMBL" id="JAZAVJ010000042">
    <property type="protein sequence ID" value="KAK7418911.1"/>
    <property type="molecule type" value="Genomic_DNA"/>
</dbReference>
<proteinExistence type="predicted"/>
<name>A0ABR1HCM4_9HYPO</name>